<dbReference type="InterPro" id="IPR006140">
    <property type="entry name" value="D-isomer_DH_NAD-bd"/>
</dbReference>
<organism evidence="6 7">
    <name type="scientific">Liquorilactobacillus oeni DSM 19972</name>
    <dbReference type="NCBI Taxonomy" id="1423777"/>
    <lineage>
        <taxon>Bacteria</taxon>
        <taxon>Bacillati</taxon>
        <taxon>Bacillota</taxon>
        <taxon>Bacilli</taxon>
        <taxon>Lactobacillales</taxon>
        <taxon>Lactobacillaceae</taxon>
        <taxon>Liquorilactobacillus</taxon>
    </lineage>
</organism>
<evidence type="ECO:0000256" key="1">
    <source>
        <dbReference type="ARBA" id="ARBA00005854"/>
    </source>
</evidence>
<name>A0A0R1MKR5_9LACO</name>
<dbReference type="RefSeq" id="WP_057895547.1">
    <property type="nucleotide sequence ID" value="NZ_AZEH01000020.1"/>
</dbReference>
<dbReference type="InterPro" id="IPR006139">
    <property type="entry name" value="D-isomer_2_OHA_DH_cat_dom"/>
</dbReference>
<dbReference type="PANTHER" id="PTHR10996:SF283">
    <property type="entry name" value="GLYOXYLATE_HYDROXYPYRUVATE REDUCTASE B"/>
    <property type="match status" value="1"/>
</dbReference>
<dbReference type="SUPFAM" id="SSF51735">
    <property type="entry name" value="NAD(P)-binding Rossmann-fold domains"/>
    <property type="match status" value="1"/>
</dbReference>
<accession>A0A0R1MKR5</accession>
<evidence type="ECO:0000313" key="6">
    <source>
        <dbReference type="EMBL" id="KRL05818.1"/>
    </source>
</evidence>
<dbReference type="PANTHER" id="PTHR10996">
    <property type="entry name" value="2-HYDROXYACID DEHYDROGENASE-RELATED"/>
    <property type="match status" value="1"/>
</dbReference>
<evidence type="ECO:0000256" key="2">
    <source>
        <dbReference type="ARBA" id="ARBA00023002"/>
    </source>
</evidence>
<dbReference type="GO" id="GO:0051287">
    <property type="term" value="F:NAD binding"/>
    <property type="evidence" value="ECO:0007669"/>
    <property type="project" value="InterPro"/>
</dbReference>
<protein>
    <submittedName>
        <fullName evidence="6">Dehydrogenase</fullName>
    </submittedName>
</protein>
<dbReference type="STRING" id="1423777.FD46_GL000574"/>
<dbReference type="Proteomes" id="UP000051686">
    <property type="component" value="Unassembled WGS sequence"/>
</dbReference>
<gene>
    <name evidence="6" type="ORF">FD46_GL000574</name>
</gene>
<feature type="domain" description="D-isomer specific 2-hydroxyacid dehydrogenase NAD-binding" evidence="5">
    <location>
        <begin position="114"/>
        <end position="294"/>
    </location>
</feature>
<dbReference type="InterPro" id="IPR050223">
    <property type="entry name" value="D-isomer_2-hydroxyacid_DH"/>
</dbReference>
<feature type="domain" description="D-isomer specific 2-hydroxyacid dehydrogenase catalytic" evidence="4">
    <location>
        <begin position="13"/>
        <end position="318"/>
    </location>
</feature>
<dbReference type="PROSITE" id="PS00065">
    <property type="entry name" value="D_2_HYDROXYACID_DH_1"/>
    <property type="match status" value="1"/>
</dbReference>
<dbReference type="GO" id="GO:0030267">
    <property type="term" value="F:glyoxylate reductase (NADPH) activity"/>
    <property type="evidence" value="ECO:0007669"/>
    <property type="project" value="TreeGrafter"/>
</dbReference>
<dbReference type="InterPro" id="IPR029752">
    <property type="entry name" value="D-isomer_DH_CS1"/>
</dbReference>
<dbReference type="PATRIC" id="fig|1423777.3.peg.593"/>
<keyword evidence="7" id="KW-1185">Reference proteome</keyword>
<proteinExistence type="inferred from homology"/>
<dbReference type="AlphaFoldDB" id="A0A0R1MKR5"/>
<evidence type="ECO:0000256" key="3">
    <source>
        <dbReference type="RuleBase" id="RU003719"/>
    </source>
</evidence>
<dbReference type="GO" id="GO:0016618">
    <property type="term" value="F:hydroxypyruvate reductase [NAD(P)H] activity"/>
    <property type="evidence" value="ECO:0007669"/>
    <property type="project" value="TreeGrafter"/>
</dbReference>
<evidence type="ECO:0000259" key="4">
    <source>
        <dbReference type="Pfam" id="PF00389"/>
    </source>
</evidence>
<dbReference type="InterPro" id="IPR036291">
    <property type="entry name" value="NAD(P)-bd_dom_sf"/>
</dbReference>
<dbReference type="Pfam" id="PF00389">
    <property type="entry name" value="2-Hacid_dh"/>
    <property type="match status" value="1"/>
</dbReference>
<reference evidence="6 7" key="1">
    <citation type="journal article" date="2015" name="Genome Announc.">
        <title>Expanding the biotechnology potential of lactobacilli through comparative genomics of 213 strains and associated genera.</title>
        <authorList>
            <person name="Sun Z."/>
            <person name="Harris H.M."/>
            <person name="McCann A."/>
            <person name="Guo C."/>
            <person name="Argimon S."/>
            <person name="Zhang W."/>
            <person name="Yang X."/>
            <person name="Jeffery I.B."/>
            <person name="Cooney J.C."/>
            <person name="Kagawa T.F."/>
            <person name="Liu W."/>
            <person name="Song Y."/>
            <person name="Salvetti E."/>
            <person name="Wrobel A."/>
            <person name="Rasinkangas P."/>
            <person name="Parkhill J."/>
            <person name="Rea M.C."/>
            <person name="O'Sullivan O."/>
            <person name="Ritari J."/>
            <person name="Douillard F.P."/>
            <person name="Paul Ross R."/>
            <person name="Yang R."/>
            <person name="Briner A.E."/>
            <person name="Felis G.E."/>
            <person name="de Vos W.M."/>
            <person name="Barrangou R."/>
            <person name="Klaenhammer T.R."/>
            <person name="Caufield P.W."/>
            <person name="Cui Y."/>
            <person name="Zhang H."/>
            <person name="O'Toole P.W."/>
        </authorList>
    </citation>
    <scope>NUCLEOTIDE SEQUENCE [LARGE SCALE GENOMIC DNA]</scope>
    <source>
        <strain evidence="6 7">DSM 19972</strain>
    </source>
</reference>
<dbReference type="Pfam" id="PF02826">
    <property type="entry name" value="2-Hacid_dh_C"/>
    <property type="match status" value="1"/>
</dbReference>
<dbReference type="Gene3D" id="3.40.50.720">
    <property type="entry name" value="NAD(P)-binding Rossmann-like Domain"/>
    <property type="match status" value="2"/>
</dbReference>
<keyword evidence="2 3" id="KW-0560">Oxidoreductase</keyword>
<sequence length="335" mass="37673">MKVIISDYAVSMMEDHDYEFKILKQDHPDWTIKSITYDPENLTKFNTELFDADALITAFIPVNSQLFDKAPKLKLVSINAMGFDKVDLKSAAEHGVRVCAVSDYCSEDVAEFTLSLMLSLTKQLKAYSKILSSDHLWKYSALPAQKRLSKQTLGIFGLGKIGQKVARMAKGFGMKILAYDPYLPPEIAANLGVTPASATQIYKEADIVTNHMRLTANNRYFFNKDAFNQMGQGQRPFFINVARGESVDENALLQALDKSLIKGAGLDVLSSENPDLENQPLLKFPNVILTPHTAFYSINSIAELQRISCQNVINFFEKKFECITNFIDERQEVTK</sequence>
<dbReference type="GO" id="GO:0005829">
    <property type="term" value="C:cytosol"/>
    <property type="evidence" value="ECO:0007669"/>
    <property type="project" value="TreeGrafter"/>
</dbReference>
<comment type="caution">
    <text evidence="6">The sequence shown here is derived from an EMBL/GenBank/DDBJ whole genome shotgun (WGS) entry which is preliminary data.</text>
</comment>
<dbReference type="SUPFAM" id="SSF52283">
    <property type="entry name" value="Formate/glycerate dehydrogenase catalytic domain-like"/>
    <property type="match status" value="1"/>
</dbReference>
<comment type="similarity">
    <text evidence="1 3">Belongs to the D-isomer specific 2-hydroxyacid dehydrogenase family.</text>
</comment>
<dbReference type="EMBL" id="AZEH01000020">
    <property type="protein sequence ID" value="KRL05818.1"/>
    <property type="molecule type" value="Genomic_DNA"/>
</dbReference>
<dbReference type="OrthoDB" id="9805416at2"/>
<evidence type="ECO:0000313" key="7">
    <source>
        <dbReference type="Proteomes" id="UP000051686"/>
    </source>
</evidence>
<evidence type="ECO:0000259" key="5">
    <source>
        <dbReference type="Pfam" id="PF02826"/>
    </source>
</evidence>